<feature type="compositionally biased region" description="Polar residues" evidence="1">
    <location>
        <begin position="156"/>
        <end position="168"/>
    </location>
</feature>
<evidence type="ECO:0000256" key="1">
    <source>
        <dbReference type="SAM" id="MobiDB-lite"/>
    </source>
</evidence>
<dbReference type="AlphaFoldDB" id="A0A9J6AXY7"/>
<accession>A0A9J6AXY7</accession>
<evidence type="ECO:0000313" key="3">
    <source>
        <dbReference type="Proteomes" id="UP000824120"/>
    </source>
</evidence>
<dbReference type="EMBL" id="JACXVP010000001">
    <property type="protein sequence ID" value="KAG5629469.1"/>
    <property type="molecule type" value="Genomic_DNA"/>
</dbReference>
<dbReference type="PANTHER" id="PTHR47481">
    <property type="match status" value="1"/>
</dbReference>
<comment type="caution">
    <text evidence="2">The sequence shown here is derived from an EMBL/GenBank/DDBJ whole genome shotgun (WGS) entry which is preliminary data.</text>
</comment>
<feature type="region of interest" description="Disordered" evidence="1">
    <location>
        <begin position="156"/>
        <end position="216"/>
    </location>
</feature>
<reference evidence="2 3" key="1">
    <citation type="submission" date="2020-09" db="EMBL/GenBank/DDBJ databases">
        <title>De no assembly of potato wild relative species, Solanum commersonii.</title>
        <authorList>
            <person name="Cho K."/>
        </authorList>
    </citation>
    <scope>NUCLEOTIDE SEQUENCE [LARGE SCALE GENOMIC DNA]</scope>
    <source>
        <strain evidence="2">LZ3.2</strain>
        <tissue evidence="2">Leaf</tissue>
    </source>
</reference>
<organism evidence="2 3">
    <name type="scientific">Solanum commersonii</name>
    <name type="common">Commerson's wild potato</name>
    <name type="synonym">Commerson's nightshade</name>
    <dbReference type="NCBI Taxonomy" id="4109"/>
    <lineage>
        <taxon>Eukaryota</taxon>
        <taxon>Viridiplantae</taxon>
        <taxon>Streptophyta</taxon>
        <taxon>Embryophyta</taxon>
        <taxon>Tracheophyta</taxon>
        <taxon>Spermatophyta</taxon>
        <taxon>Magnoliopsida</taxon>
        <taxon>eudicotyledons</taxon>
        <taxon>Gunneridae</taxon>
        <taxon>Pentapetalae</taxon>
        <taxon>asterids</taxon>
        <taxon>lamiids</taxon>
        <taxon>Solanales</taxon>
        <taxon>Solanaceae</taxon>
        <taxon>Solanoideae</taxon>
        <taxon>Solaneae</taxon>
        <taxon>Solanum</taxon>
    </lineage>
</organism>
<dbReference type="Pfam" id="PF14223">
    <property type="entry name" value="Retrotran_gag_2"/>
    <property type="match status" value="1"/>
</dbReference>
<evidence type="ECO:0000313" key="2">
    <source>
        <dbReference type="EMBL" id="KAG5629469.1"/>
    </source>
</evidence>
<protein>
    <submittedName>
        <fullName evidence="2">Uncharacterized protein</fullName>
    </submittedName>
</protein>
<gene>
    <name evidence="2" type="ORF">H5410_001186</name>
</gene>
<dbReference type="Proteomes" id="UP000824120">
    <property type="component" value="Chromosome 1"/>
</dbReference>
<proteinExistence type="predicted"/>
<keyword evidence="3" id="KW-1185">Reference proteome</keyword>
<dbReference type="PANTHER" id="PTHR47481:SF4">
    <property type="entry name" value="REVERSE TRANSCRIPTASE"/>
    <property type="match status" value="1"/>
</dbReference>
<name>A0A9J6AXY7_SOLCO</name>
<sequence length="216" mass="22665">MDTPSEKTATSSSNSKDETIIIAQQLKMQFHGTRKGDLETIDSYVKKLKSTANSLTAIGNPISDPDLVLQLLAGLPPSKYLLLKNTISSQLPLPNFSEACSMLYEYEKTTSTPDAAGENNNNSNTGKSTAEMIHDIASTVTTVASIGREFWNAVASWSGSRSSGTPTKATPGPGNKKNGSTGGRGRGRGRGNNNRGRGGGRGRGRGGTSSRNSAGK</sequence>
<dbReference type="OrthoDB" id="1304322at2759"/>